<evidence type="ECO:0000313" key="2">
    <source>
        <dbReference type="EMBL" id="KAK1443031.1"/>
    </source>
</evidence>
<keyword evidence="1" id="KW-0472">Membrane</keyword>
<dbReference type="EMBL" id="JAVEPI010000003">
    <property type="protein sequence ID" value="KAK1443031.1"/>
    <property type="molecule type" value="Genomic_DNA"/>
</dbReference>
<feature type="transmembrane region" description="Helical" evidence="1">
    <location>
        <begin position="27"/>
        <end position="46"/>
    </location>
</feature>
<feature type="transmembrane region" description="Helical" evidence="1">
    <location>
        <begin position="86"/>
        <end position="111"/>
    </location>
</feature>
<protein>
    <submittedName>
        <fullName evidence="2">Uncharacterized protein</fullName>
    </submittedName>
</protein>
<name>A0AAD8LPU1_BABGI</name>
<keyword evidence="1" id="KW-0812">Transmembrane</keyword>
<evidence type="ECO:0000313" key="3">
    <source>
        <dbReference type="Proteomes" id="UP001230268"/>
    </source>
</evidence>
<dbReference type="Proteomes" id="UP001230268">
    <property type="component" value="Unassembled WGS sequence"/>
</dbReference>
<comment type="caution">
    <text evidence="2">The sequence shown here is derived from an EMBL/GenBank/DDBJ whole genome shotgun (WGS) entry which is preliminary data.</text>
</comment>
<gene>
    <name evidence="2" type="ORF">BgAZ_305490</name>
</gene>
<feature type="transmembrane region" description="Helical" evidence="1">
    <location>
        <begin position="58"/>
        <end position="80"/>
    </location>
</feature>
<feature type="transmembrane region" description="Helical" evidence="1">
    <location>
        <begin position="131"/>
        <end position="157"/>
    </location>
</feature>
<sequence length="185" mass="21053">MCAFLRRWCTIPWHKENPRPVDVMRMVSFPLLTSLIATMVAINIMVFIQMNHKSVDPVIYVMSYLSPAVGFASFMAFILATVYGKWILVPVGLLIYDVFVILYVAISSFILRKSPLESKVDYEVLLTIRVFVGVFLVVITLMTIRMVMTCTAFSYAIMVGGRLWDVDVNKNRQEHRGTTPSTESV</sequence>
<dbReference type="AlphaFoldDB" id="A0AAD8LPU1"/>
<proteinExistence type="predicted"/>
<reference evidence="2" key="1">
    <citation type="submission" date="2023-08" db="EMBL/GenBank/DDBJ databases">
        <title>Draft sequence of the Babesia gibsoni genome.</title>
        <authorList>
            <person name="Yamagishi J.Y."/>
            <person name="Xuan X.X."/>
        </authorList>
    </citation>
    <scope>NUCLEOTIDE SEQUENCE</scope>
    <source>
        <strain evidence="2">Azabu</strain>
    </source>
</reference>
<evidence type="ECO:0000256" key="1">
    <source>
        <dbReference type="SAM" id="Phobius"/>
    </source>
</evidence>
<keyword evidence="1" id="KW-1133">Transmembrane helix</keyword>
<keyword evidence="3" id="KW-1185">Reference proteome</keyword>
<accession>A0AAD8LPU1</accession>
<organism evidence="2 3">
    <name type="scientific">Babesia gibsoni</name>
    <dbReference type="NCBI Taxonomy" id="33632"/>
    <lineage>
        <taxon>Eukaryota</taxon>
        <taxon>Sar</taxon>
        <taxon>Alveolata</taxon>
        <taxon>Apicomplexa</taxon>
        <taxon>Aconoidasida</taxon>
        <taxon>Piroplasmida</taxon>
        <taxon>Babesiidae</taxon>
        <taxon>Babesia</taxon>
    </lineage>
</organism>